<dbReference type="Proteomes" id="UP000215914">
    <property type="component" value="Chromosome 1"/>
</dbReference>
<evidence type="ECO:0000313" key="2">
    <source>
        <dbReference type="Proteomes" id="UP000215914"/>
    </source>
</evidence>
<keyword evidence="2" id="KW-1185">Reference proteome</keyword>
<dbReference type="EMBL" id="CM007890">
    <property type="protein sequence ID" value="OTG37231.1"/>
    <property type="molecule type" value="Genomic_DNA"/>
</dbReference>
<proteinExistence type="predicted"/>
<dbReference type="InParanoid" id="A0A251VR75"/>
<sequence>MYKESNEVKRQLSRCSFLTVLETAWSTIKQKHHQLQGFVMIQMQKWKYTAAFANKEVVFFVIHITKLLRYYLVYAT</sequence>
<evidence type="ECO:0000313" key="1">
    <source>
        <dbReference type="EMBL" id="OTG37231.1"/>
    </source>
</evidence>
<accession>A0A251VR75</accession>
<name>A0A251VR75_HELAN</name>
<gene>
    <name evidence="1" type="ORF">HannXRQ_Chr01g0016561</name>
</gene>
<organism evidence="1 2">
    <name type="scientific">Helianthus annuus</name>
    <name type="common">Common sunflower</name>
    <dbReference type="NCBI Taxonomy" id="4232"/>
    <lineage>
        <taxon>Eukaryota</taxon>
        <taxon>Viridiplantae</taxon>
        <taxon>Streptophyta</taxon>
        <taxon>Embryophyta</taxon>
        <taxon>Tracheophyta</taxon>
        <taxon>Spermatophyta</taxon>
        <taxon>Magnoliopsida</taxon>
        <taxon>eudicotyledons</taxon>
        <taxon>Gunneridae</taxon>
        <taxon>Pentapetalae</taxon>
        <taxon>asterids</taxon>
        <taxon>campanulids</taxon>
        <taxon>Asterales</taxon>
        <taxon>Asteraceae</taxon>
        <taxon>Asteroideae</taxon>
        <taxon>Heliantheae alliance</taxon>
        <taxon>Heliantheae</taxon>
        <taxon>Helianthus</taxon>
    </lineage>
</organism>
<reference evidence="2" key="1">
    <citation type="journal article" date="2017" name="Nature">
        <title>The sunflower genome provides insights into oil metabolism, flowering and Asterid evolution.</title>
        <authorList>
            <person name="Badouin H."/>
            <person name="Gouzy J."/>
            <person name="Grassa C.J."/>
            <person name="Murat F."/>
            <person name="Staton S.E."/>
            <person name="Cottret L."/>
            <person name="Lelandais-Briere C."/>
            <person name="Owens G.L."/>
            <person name="Carrere S."/>
            <person name="Mayjonade B."/>
            <person name="Legrand L."/>
            <person name="Gill N."/>
            <person name="Kane N.C."/>
            <person name="Bowers J.E."/>
            <person name="Hubner S."/>
            <person name="Bellec A."/>
            <person name="Berard A."/>
            <person name="Berges H."/>
            <person name="Blanchet N."/>
            <person name="Boniface M.C."/>
            <person name="Brunel D."/>
            <person name="Catrice O."/>
            <person name="Chaidir N."/>
            <person name="Claudel C."/>
            <person name="Donnadieu C."/>
            <person name="Faraut T."/>
            <person name="Fievet G."/>
            <person name="Helmstetter N."/>
            <person name="King M."/>
            <person name="Knapp S.J."/>
            <person name="Lai Z."/>
            <person name="Le Paslier M.C."/>
            <person name="Lippi Y."/>
            <person name="Lorenzon L."/>
            <person name="Mandel J.R."/>
            <person name="Marage G."/>
            <person name="Marchand G."/>
            <person name="Marquand E."/>
            <person name="Bret-Mestries E."/>
            <person name="Morien E."/>
            <person name="Nambeesan S."/>
            <person name="Nguyen T."/>
            <person name="Pegot-Espagnet P."/>
            <person name="Pouilly N."/>
            <person name="Raftis F."/>
            <person name="Sallet E."/>
            <person name="Schiex T."/>
            <person name="Thomas J."/>
            <person name="Vandecasteele C."/>
            <person name="Vares D."/>
            <person name="Vear F."/>
            <person name="Vautrin S."/>
            <person name="Crespi M."/>
            <person name="Mangin B."/>
            <person name="Burke J.M."/>
            <person name="Salse J."/>
            <person name="Munos S."/>
            <person name="Vincourt P."/>
            <person name="Rieseberg L.H."/>
            <person name="Langlade N.B."/>
        </authorList>
    </citation>
    <scope>NUCLEOTIDE SEQUENCE [LARGE SCALE GENOMIC DNA]</scope>
    <source>
        <strain evidence="2">cv. SF193</strain>
    </source>
</reference>
<protein>
    <submittedName>
        <fullName evidence="1">Uncharacterized protein</fullName>
    </submittedName>
</protein>
<dbReference type="AlphaFoldDB" id="A0A251VR75"/>